<feature type="compositionally biased region" description="Low complexity" evidence="1">
    <location>
        <begin position="172"/>
        <end position="189"/>
    </location>
</feature>
<protein>
    <submittedName>
        <fullName evidence="2">Uncharacterized protein</fullName>
    </submittedName>
</protein>
<feature type="region of interest" description="Disordered" evidence="1">
    <location>
        <begin position="160"/>
        <end position="195"/>
    </location>
</feature>
<dbReference type="Proteomes" id="UP000298138">
    <property type="component" value="Unassembled WGS sequence"/>
</dbReference>
<dbReference type="OrthoDB" id="5380236at2759"/>
<dbReference type="AlphaFoldDB" id="A0A4S2MTH5"/>
<keyword evidence="3" id="KW-1185">Reference proteome</keyword>
<feature type="region of interest" description="Disordered" evidence="1">
    <location>
        <begin position="1"/>
        <end position="93"/>
    </location>
</feature>
<organism evidence="2 3">
    <name type="scientific">Ascodesmis nigricans</name>
    <dbReference type="NCBI Taxonomy" id="341454"/>
    <lineage>
        <taxon>Eukaryota</taxon>
        <taxon>Fungi</taxon>
        <taxon>Dikarya</taxon>
        <taxon>Ascomycota</taxon>
        <taxon>Pezizomycotina</taxon>
        <taxon>Pezizomycetes</taxon>
        <taxon>Pezizales</taxon>
        <taxon>Ascodesmidaceae</taxon>
        <taxon>Ascodesmis</taxon>
    </lineage>
</organism>
<feature type="compositionally biased region" description="Polar residues" evidence="1">
    <location>
        <begin position="55"/>
        <end position="91"/>
    </location>
</feature>
<dbReference type="InParanoid" id="A0A4S2MTH5"/>
<evidence type="ECO:0000313" key="2">
    <source>
        <dbReference type="EMBL" id="TGZ79791.1"/>
    </source>
</evidence>
<accession>A0A4S2MTH5</accession>
<feature type="compositionally biased region" description="Polar residues" evidence="1">
    <location>
        <begin position="26"/>
        <end position="41"/>
    </location>
</feature>
<proteinExistence type="predicted"/>
<gene>
    <name evidence="2" type="ORF">EX30DRAFT_396853</name>
</gene>
<sequence length="371" mass="40839">METSTLPASAPTSVPPRHHHTPPSPISNSHETPRQFRSNSRSHIDAYRSPFDPQYTRSFSSSRNHSATSLTAMSPPTNSHPPSRQNSSDTYLSPGLSIPFSNFSLQDRDSISSGSPLGSYGHPVLTIRRQPSSVSSAVSLESPHDGDLIFPLSSRSPRLSAASEGLERRDSTASTSSTASRRNRASITSLPTDAECDPETCQHHHHRRQSISSTINVDCTSTSPPLLSPGGGDLEATISLEPAAQGMLIPLIDRPGEMAELLANPHNRPWVKMVVRAIGEERYKEEGEGLWVRTGRETIGDREWLRRSRALLREVGAEGWRDERLWREFCGMVGWDGGVEGWRWDADGEEAGVGGEEGMECIVEEEERERV</sequence>
<evidence type="ECO:0000313" key="3">
    <source>
        <dbReference type="Proteomes" id="UP000298138"/>
    </source>
</evidence>
<feature type="compositionally biased region" description="Polar residues" evidence="1">
    <location>
        <begin position="1"/>
        <end position="12"/>
    </location>
</feature>
<dbReference type="EMBL" id="ML220129">
    <property type="protein sequence ID" value="TGZ79791.1"/>
    <property type="molecule type" value="Genomic_DNA"/>
</dbReference>
<evidence type="ECO:0000256" key="1">
    <source>
        <dbReference type="SAM" id="MobiDB-lite"/>
    </source>
</evidence>
<name>A0A4S2MTH5_9PEZI</name>
<reference evidence="2 3" key="1">
    <citation type="submission" date="2019-04" db="EMBL/GenBank/DDBJ databases">
        <title>Comparative genomics and transcriptomics to analyze fruiting body development in filamentous ascomycetes.</title>
        <authorList>
            <consortium name="DOE Joint Genome Institute"/>
            <person name="Lutkenhaus R."/>
            <person name="Traeger S."/>
            <person name="Breuer J."/>
            <person name="Kuo A."/>
            <person name="Lipzen A."/>
            <person name="Pangilinan J."/>
            <person name="Dilworth D."/>
            <person name="Sandor L."/>
            <person name="Poggeler S."/>
            <person name="Barry K."/>
            <person name="Grigoriev I.V."/>
            <person name="Nowrousian M."/>
        </authorList>
    </citation>
    <scope>NUCLEOTIDE SEQUENCE [LARGE SCALE GENOMIC DNA]</scope>
    <source>
        <strain evidence="2 3">CBS 389.68</strain>
    </source>
</reference>